<gene>
    <name evidence="1" type="ORF">CCAN11_2070014</name>
</gene>
<protein>
    <submittedName>
        <fullName evidence="1">Uncharacterized protein</fullName>
    </submittedName>
</protein>
<dbReference type="EMBL" id="CDOK01000121">
    <property type="protein sequence ID" value="CEN50071.1"/>
    <property type="molecule type" value="Genomic_DNA"/>
</dbReference>
<dbReference type="RefSeq" id="WP_041986138.1">
    <property type="nucleotide sequence ID" value="NZ_JBIUQI010000010.1"/>
</dbReference>
<evidence type="ECO:0000313" key="2">
    <source>
        <dbReference type="Proteomes" id="UP000039370"/>
    </source>
</evidence>
<proteinExistence type="predicted"/>
<dbReference type="PROSITE" id="PS51257">
    <property type="entry name" value="PROKAR_LIPOPROTEIN"/>
    <property type="match status" value="1"/>
</dbReference>
<dbReference type="Proteomes" id="UP000039370">
    <property type="component" value="Unassembled WGS sequence"/>
</dbReference>
<accession>A0A0B7IDS8</accession>
<reference evidence="1 2" key="1">
    <citation type="submission" date="2015-01" db="EMBL/GenBank/DDBJ databases">
        <authorList>
            <person name="MANFREDI Pablo"/>
        </authorList>
    </citation>
    <scope>NUCLEOTIDE SEQUENCE [LARGE SCALE GENOMIC DNA]</scope>
    <source>
        <strain evidence="1 2">Cc11</strain>
    </source>
</reference>
<dbReference type="SUPFAM" id="SSF82185">
    <property type="entry name" value="Histone H3 K4-specific methyltransferase SET7/9 N-terminal domain"/>
    <property type="match status" value="1"/>
</dbReference>
<organism evidence="1 2">
    <name type="scientific">Capnocytophaga canimorsus</name>
    <dbReference type="NCBI Taxonomy" id="28188"/>
    <lineage>
        <taxon>Bacteria</taxon>
        <taxon>Pseudomonadati</taxon>
        <taxon>Bacteroidota</taxon>
        <taxon>Flavobacteriia</taxon>
        <taxon>Flavobacteriales</taxon>
        <taxon>Flavobacteriaceae</taxon>
        <taxon>Capnocytophaga</taxon>
    </lineage>
</organism>
<evidence type="ECO:0000313" key="1">
    <source>
        <dbReference type="EMBL" id="CEN50071.1"/>
    </source>
</evidence>
<sequence length="313" mass="37727">MNSTIFKIFFLLCLFCSCRVKQYVNTTEKTDEFINDLRVAINRRKSGVYIYPNLESKFTMKKGNFEGELIYKHKYFPDTLFYAFFEKNKPKGYFINMTYKLAHRRPDYFRYFHNELDRRITIEILGEKKTINKLEGKGKLNENIQKEGFWIDPNYRGGYKNPQGYYKNGIKHGYWEELEGKGNYINGLRDGFWELERDNTGDFYIEKGYYKNDLRDSLWIIKYGLDNGLITEKGYYKNDLREGEWIIKYKFDNGLITEKGYYKSNLREGEWIIEKKSPPIRYLQDDGQWIIGDKGKKVYKEYYRKGDIVKDYK</sequence>
<dbReference type="AlphaFoldDB" id="A0A0B7IDS8"/>
<name>A0A0B7IDS8_9FLAO</name>